<feature type="domain" description="NB-ARC" evidence="7">
    <location>
        <begin position="173"/>
        <end position="345"/>
    </location>
</feature>
<dbReference type="InterPro" id="IPR056789">
    <property type="entry name" value="LRR_R13L1-DRL21"/>
</dbReference>
<evidence type="ECO:0000259" key="10">
    <source>
        <dbReference type="Pfam" id="PF25019"/>
    </source>
</evidence>
<dbReference type="Pfam" id="PF25019">
    <property type="entry name" value="LRR_R13L1-DRL21"/>
    <property type="match status" value="2"/>
</dbReference>
<dbReference type="EMBL" id="OX459121">
    <property type="protein sequence ID" value="CAI9103146.1"/>
    <property type="molecule type" value="Genomic_DNA"/>
</dbReference>
<evidence type="ECO:0000313" key="12">
    <source>
        <dbReference type="Proteomes" id="UP001161247"/>
    </source>
</evidence>
<dbReference type="FunFam" id="3.40.50.300:FF:001091">
    <property type="entry name" value="Probable disease resistance protein At1g61300"/>
    <property type="match status" value="1"/>
</dbReference>
<dbReference type="Proteomes" id="UP001161247">
    <property type="component" value="Chromosome 4"/>
</dbReference>
<evidence type="ECO:0000256" key="2">
    <source>
        <dbReference type="ARBA" id="ARBA00022614"/>
    </source>
</evidence>
<keyword evidence="6" id="KW-0067">ATP-binding</keyword>
<evidence type="ECO:0000259" key="9">
    <source>
        <dbReference type="Pfam" id="PF23559"/>
    </source>
</evidence>
<organism evidence="11 12">
    <name type="scientific">Oldenlandia corymbosa var. corymbosa</name>
    <dbReference type="NCBI Taxonomy" id="529605"/>
    <lineage>
        <taxon>Eukaryota</taxon>
        <taxon>Viridiplantae</taxon>
        <taxon>Streptophyta</taxon>
        <taxon>Embryophyta</taxon>
        <taxon>Tracheophyta</taxon>
        <taxon>Spermatophyta</taxon>
        <taxon>Magnoliopsida</taxon>
        <taxon>eudicotyledons</taxon>
        <taxon>Gunneridae</taxon>
        <taxon>Pentapetalae</taxon>
        <taxon>asterids</taxon>
        <taxon>lamiids</taxon>
        <taxon>Gentianales</taxon>
        <taxon>Rubiaceae</taxon>
        <taxon>Rubioideae</taxon>
        <taxon>Spermacoceae</taxon>
        <taxon>Hedyotis-Oldenlandia complex</taxon>
        <taxon>Oldenlandia</taxon>
    </lineage>
</organism>
<keyword evidence="2" id="KW-0433">Leucine-rich repeat</keyword>
<dbReference type="Gene3D" id="1.20.5.4130">
    <property type="match status" value="1"/>
</dbReference>
<protein>
    <submittedName>
        <fullName evidence="11">OLC1v1001592C1</fullName>
    </submittedName>
</protein>
<feature type="domain" description="R13L1/DRL21-like LRR repeat region" evidence="10">
    <location>
        <begin position="677"/>
        <end position="805"/>
    </location>
</feature>
<proteinExistence type="inferred from homology"/>
<dbReference type="SUPFAM" id="SSF52540">
    <property type="entry name" value="P-loop containing nucleoside triphosphate hydrolases"/>
    <property type="match status" value="1"/>
</dbReference>
<dbReference type="InterPro" id="IPR036388">
    <property type="entry name" value="WH-like_DNA-bd_sf"/>
</dbReference>
<evidence type="ECO:0000259" key="7">
    <source>
        <dbReference type="Pfam" id="PF00931"/>
    </source>
</evidence>
<evidence type="ECO:0000256" key="3">
    <source>
        <dbReference type="ARBA" id="ARBA00022737"/>
    </source>
</evidence>
<dbReference type="Gene3D" id="3.80.10.10">
    <property type="entry name" value="Ribonuclease Inhibitor"/>
    <property type="match status" value="2"/>
</dbReference>
<reference evidence="11" key="1">
    <citation type="submission" date="2023-03" db="EMBL/GenBank/DDBJ databases">
        <authorList>
            <person name="Julca I."/>
        </authorList>
    </citation>
    <scope>NUCLEOTIDE SEQUENCE</scope>
</reference>
<evidence type="ECO:0000256" key="5">
    <source>
        <dbReference type="ARBA" id="ARBA00022821"/>
    </source>
</evidence>
<dbReference type="PRINTS" id="PR00364">
    <property type="entry name" value="DISEASERSIST"/>
</dbReference>
<dbReference type="Pfam" id="PF00931">
    <property type="entry name" value="NB-ARC"/>
    <property type="match status" value="1"/>
</dbReference>
<sequence length="1161" mass="130765">MADAGIGVVAETLLNMVISLATEKINLVRGVKKELSKLQEQLEMIQAMQIQAHKQPISNQPVQLWLKKLQSVALDAQIVLEEFGYEVLRQKIEGRKRDKVRAFFSCSNPLPFRLRMGQKIKNVQQSIEDVYVQGERIISVQHANLANSPSTLNELRSRLTSPYVEGSQIVGRDDDVKEVIEMLINTNFEKDLPVVTIYGMGGQGKTTLAQLVYKHDKVRNSFDETIWVCVAEDFNVTRLLDEICQCATNTRSQLTNTSALVERLKGVLTGKKFLLVLDDVWNRDEVEWNNLRNCLLQIGDSNGSRILATTRESKVASTMGTSKYHSLGALSDDQSLELFKKVAFAEGGATETPQLLNIAQRILERCRGLPLAIKTMASLLRSCKTESDWSMIEQSETWSAYPEGDTVLAAIKLSYDHLPSLSLKQCFAYCAIFEKDTVIEKDRLIQLWIAQGLINPSKDEIHLQMEDIGSIYFDTLLSSSLFQDAEKDICGDIYCCKMHDLVHDVASKVSENYCYRVSNWRAVTKRIEASHVSIYSGERGMWKNLREFLPLNLRTLYLKGYEVDLPEDLFQSFTRLAALVVEDGGTNKLPKSIGKLKHLRLVDIEGTEITKLPMSFTKLYYLQTLRAHRCRNIPQRFGNLTNLRHICIEGLSGSLPELGQLTNLRTIPEFRCRRYRIEELEHLNNLRGTLIISGLHSGDRQKSAAKSNLSEKPGIKILELHWGKWNKGAINHVEVMESLKPHPNLKVLKIYNYGNPRFPSWMARENDLSSSLCNLLELELKDLVECESLPALGRLPCLKLLKLSRLSKVKRIGEEFYGWSNVDGLTDGGGSDRAEVITVFPALRVLYMEGMRSLEEWSDACEIIPTTHSTSSMDSVQVKAFPCLEKMRIYDVPELSAFPNLGALPSLGVLHIEDCTKLTISNAAYRDRGGFESIQKIRAGIDEDEKNQSESADDHVVSYIHPQQYPFYFPSLQRLTLWDCGELTAPLCSLVGSSVKSLTIRCCPRFWPKDLHHLIGLEELTLKSWGCEGDEELMPWPYPTISGASDHNLVSSLTSLTLDGGGLPKVKSLPSEIQFLSCLTTLGICGFEGLEILPEWLGNLTSLHGLRLQMCPNLKQLPSTELLQRLTYLDITGGGELSNRCKEGSGSEWHKIAHIPRLRIL</sequence>
<keyword evidence="12" id="KW-1185">Reference proteome</keyword>
<keyword evidence="3" id="KW-0677">Repeat</keyword>
<keyword evidence="5" id="KW-0611">Plant defense</keyword>
<evidence type="ECO:0000256" key="4">
    <source>
        <dbReference type="ARBA" id="ARBA00022741"/>
    </source>
</evidence>
<dbReference type="FunFam" id="1.10.10.10:FF:000322">
    <property type="entry name" value="Probable disease resistance protein At1g63360"/>
    <property type="match status" value="1"/>
</dbReference>
<name>A0AAV1D774_OLDCO</name>
<evidence type="ECO:0000256" key="1">
    <source>
        <dbReference type="ARBA" id="ARBA00008894"/>
    </source>
</evidence>
<dbReference type="GO" id="GO:0005524">
    <property type="term" value="F:ATP binding"/>
    <property type="evidence" value="ECO:0007669"/>
    <property type="project" value="UniProtKB-KW"/>
</dbReference>
<evidence type="ECO:0000313" key="11">
    <source>
        <dbReference type="EMBL" id="CAI9103146.1"/>
    </source>
</evidence>
<dbReference type="GO" id="GO:0043531">
    <property type="term" value="F:ADP binding"/>
    <property type="evidence" value="ECO:0007669"/>
    <property type="project" value="InterPro"/>
</dbReference>
<feature type="domain" description="R13L1/DRL21-like LRR repeat region" evidence="10">
    <location>
        <begin position="1074"/>
        <end position="1132"/>
    </location>
</feature>
<dbReference type="SUPFAM" id="SSF52058">
    <property type="entry name" value="L domain-like"/>
    <property type="match status" value="2"/>
</dbReference>
<dbReference type="InterPro" id="IPR041118">
    <property type="entry name" value="Rx_N"/>
</dbReference>
<evidence type="ECO:0000259" key="8">
    <source>
        <dbReference type="Pfam" id="PF18052"/>
    </source>
</evidence>
<dbReference type="InterPro" id="IPR058922">
    <property type="entry name" value="WHD_DRP"/>
</dbReference>
<keyword evidence="4" id="KW-0547">Nucleotide-binding</keyword>
<feature type="domain" description="Disease resistance protein winged helix" evidence="9">
    <location>
        <begin position="432"/>
        <end position="506"/>
    </location>
</feature>
<dbReference type="Gene3D" id="1.10.10.10">
    <property type="entry name" value="Winged helix-like DNA-binding domain superfamily/Winged helix DNA-binding domain"/>
    <property type="match status" value="1"/>
</dbReference>
<gene>
    <name evidence="11" type="ORF">OLC1_LOCUS12366</name>
</gene>
<dbReference type="PANTHER" id="PTHR36766:SF70">
    <property type="entry name" value="DISEASE RESISTANCE PROTEIN RGA4"/>
    <property type="match status" value="1"/>
</dbReference>
<dbReference type="Pfam" id="PF23559">
    <property type="entry name" value="WHD_DRP"/>
    <property type="match status" value="1"/>
</dbReference>
<dbReference type="PANTHER" id="PTHR36766">
    <property type="entry name" value="PLANT BROAD-SPECTRUM MILDEW RESISTANCE PROTEIN RPW8"/>
    <property type="match status" value="1"/>
</dbReference>
<dbReference type="Pfam" id="PF18052">
    <property type="entry name" value="Rx_N"/>
    <property type="match status" value="1"/>
</dbReference>
<dbReference type="InterPro" id="IPR002182">
    <property type="entry name" value="NB-ARC"/>
</dbReference>
<dbReference type="Gene3D" id="1.10.8.430">
    <property type="entry name" value="Helical domain of apoptotic protease-activating factors"/>
    <property type="match status" value="1"/>
</dbReference>
<dbReference type="Gene3D" id="3.40.50.300">
    <property type="entry name" value="P-loop containing nucleotide triphosphate hydrolases"/>
    <property type="match status" value="1"/>
</dbReference>
<evidence type="ECO:0000256" key="6">
    <source>
        <dbReference type="ARBA" id="ARBA00022840"/>
    </source>
</evidence>
<dbReference type="InterPro" id="IPR032675">
    <property type="entry name" value="LRR_dom_sf"/>
</dbReference>
<accession>A0AAV1D774</accession>
<dbReference type="InterPro" id="IPR027417">
    <property type="entry name" value="P-loop_NTPase"/>
</dbReference>
<dbReference type="InterPro" id="IPR042197">
    <property type="entry name" value="Apaf_helical"/>
</dbReference>
<dbReference type="AlphaFoldDB" id="A0AAV1D774"/>
<comment type="similarity">
    <text evidence="1">Belongs to the disease resistance NB-LRR family.</text>
</comment>
<dbReference type="GO" id="GO:0051607">
    <property type="term" value="P:defense response to virus"/>
    <property type="evidence" value="ECO:0007669"/>
    <property type="project" value="UniProtKB-ARBA"/>
</dbReference>
<feature type="domain" description="Disease resistance N-terminal" evidence="8">
    <location>
        <begin position="11"/>
        <end position="97"/>
    </location>
</feature>